<evidence type="ECO:0000313" key="5">
    <source>
        <dbReference type="Proteomes" id="UP000295525"/>
    </source>
</evidence>
<accession>A0A4R3LY88</accession>
<dbReference type="EMBL" id="SMAJ01000014">
    <property type="protein sequence ID" value="TCT03715.1"/>
    <property type="molecule type" value="Genomic_DNA"/>
</dbReference>
<dbReference type="SUPFAM" id="SSF46689">
    <property type="entry name" value="Homeodomain-like"/>
    <property type="match status" value="1"/>
</dbReference>
<evidence type="ECO:0000259" key="3">
    <source>
        <dbReference type="PROSITE" id="PS50977"/>
    </source>
</evidence>
<sequence>MDASRQADSTRSFASGVRPAQQARSKATLLALLEAGRESLEEGTLEELKISEVASRAGTSVGAFYGRFENKEVFFYAIQEKILSELGVQLDEMFARLQKTQADAYQYINTLTTFWVSIFRNNRGLYRAAFKHSSAVPGVWTPFKRLGYHGSELLVETLLPALADQGVKSDEKQIRVAMQFVNGLLVNATINDPGPVRLDDKDMQGYVSRFLCTFLGLEPPTGKRGRPGKKHKGES</sequence>
<dbReference type="PROSITE" id="PS50977">
    <property type="entry name" value="HTH_TETR_2"/>
    <property type="match status" value="1"/>
</dbReference>
<keyword evidence="5" id="KW-1185">Reference proteome</keyword>
<gene>
    <name evidence="4" type="ORF">EDC26_11421</name>
</gene>
<feature type="DNA-binding region" description="H-T-H motif" evidence="2">
    <location>
        <begin position="49"/>
        <end position="68"/>
    </location>
</feature>
<protein>
    <submittedName>
        <fullName evidence="4">TetR family transcriptional regulator</fullName>
    </submittedName>
</protein>
<evidence type="ECO:0000313" key="4">
    <source>
        <dbReference type="EMBL" id="TCT03715.1"/>
    </source>
</evidence>
<evidence type="ECO:0000256" key="2">
    <source>
        <dbReference type="PROSITE-ProRule" id="PRU00335"/>
    </source>
</evidence>
<dbReference type="InterPro" id="IPR009057">
    <property type="entry name" value="Homeodomain-like_sf"/>
</dbReference>
<dbReference type="Gene3D" id="1.10.357.10">
    <property type="entry name" value="Tetracycline Repressor, domain 2"/>
    <property type="match status" value="1"/>
</dbReference>
<keyword evidence="1 2" id="KW-0238">DNA-binding</keyword>
<evidence type="ECO:0000256" key="1">
    <source>
        <dbReference type="ARBA" id="ARBA00023125"/>
    </source>
</evidence>
<proteinExistence type="predicted"/>
<organism evidence="4 5">
    <name type="scientific">Paralcaligenes ureilyticus</name>
    <dbReference type="NCBI Taxonomy" id="627131"/>
    <lineage>
        <taxon>Bacteria</taxon>
        <taxon>Pseudomonadati</taxon>
        <taxon>Pseudomonadota</taxon>
        <taxon>Betaproteobacteria</taxon>
        <taxon>Burkholderiales</taxon>
        <taxon>Alcaligenaceae</taxon>
        <taxon>Paralcaligenes</taxon>
    </lineage>
</organism>
<dbReference type="InterPro" id="IPR001647">
    <property type="entry name" value="HTH_TetR"/>
</dbReference>
<name>A0A4R3LY88_9BURK</name>
<dbReference type="AlphaFoldDB" id="A0A4R3LY88"/>
<feature type="domain" description="HTH tetR-type" evidence="3">
    <location>
        <begin position="26"/>
        <end position="86"/>
    </location>
</feature>
<dbReference type="Pfam" id="PF00440">
    <property type="entry name" value="TetR_N"/>
    <property type="match status" value="1"/>
</dbReference>
<dbReference type="Proteomes" id="UP000295525">
    <property type="component" value="Unassembled WGS sequence"/>
</dbReference>
<comment type="caution">
    <text evidence="4">The sequence shown here is derived from an EMBL/GenBank/DDBJ whole genome shotgun (WGS) entry which is preliminary data.</text>
</comment>
<reference evidence="4 5" key="1">
    <citation type="submission" date="2019-03" db="EMBL/GenBank/DDBJ databases">
        <title>Genomic Encyclopedia of Type Strains, Phase IV (KMG-IV): sequencing the most valuable type-strain genomes for metagenomic binning, comparative biology and taxonomic classification.</title>
        <authorList>
            <person name="Goeker M."/>
        </authorList>
    </citation>
    <scope>NUCLEOTIDE SEQUENCE [LARGE SCALE GENOMIC DNA]</scope>
    <source>
        <strain evidence="4 5">DSM 24591</strain>
    </source>
</reference>
<dbReference type="GO" id="GO:0003677">
    <property type="term" value="F:DNA binding"/>
    <property type="evidence" value="ECO:0007669"/>
    <property type="project" value="UniProtKB-UniRule"/>
</dbReference>